<keyword evidence="3" id="KW-1185">Reference proteome</keyword>
<proteinExistence type="predicted"/>
<evidence type="ECO:0000313" key="3">
    <source>
        <dbReference type="Proteomes" id="UP000263012"/>
    </source>
</evidence>
<accession>A0A343TIF5</accession>
<dbReference type="KEGG" id="hdf:AArcSl_1245"/>
<dbReference type="AlphaFoldDB" id="A0A343TIF5"/>
<protein>
    <submittedName>
        <fullName evidence="2">Uncharacterized protein</fullName>
    </submittedName>
</protein>
<feature type="compositionally biased region" description="Basic and acidic residues" evidence="1">
    <location>
        <begin position="10"/>
        <end position="20"/>
    </location>
</feature>
<reference evidence="3" key="1">
    <citation type="submission" date="2017-11" db="EMBL/GenBank/DDBJ databases">
        <title>Phenotypic and genomic properties of facultatively anaerobic sulfur-reducing natronoarchaea from hypersaline soda lakes.</title>
        <authorList>
            <person name="Sorokin D.Y."/>
            <person name="Kublanov I.V."/>
            <person name="Roman P."/>
            <person name="Sinninghe Damste J.S."/>
            <person name="Golyshin P.N."/>
            <person name="Rojo D."/>
            <person name="Ciordia S."/>
            <person name="Mena M.D.C."/>
            <person name="Ferrer M."/>
            <person name="Messina E."/>
            <person name="Smedile F."/>
            <person name="La Spada G."/>
            <person name="La Cono V."/>
            <person name="Yakimov M.M."/>
        </authorList>
    </citation>
    <scope>NUCLEOTIDE SEQUENCE [LARGE SCALE GENOMIC DNA]</scope>
    <source>
        <strain evidence="3">AArc-Sl</strain>
    </source>
</reference>
<dbReference type="OrthoDB" id="307292at2157"/>
<evidence type="ECO:0000256" key="1">
    <source>
        <dbReference type="SAM" id="MobiDB-lite"/>
    </source>
</evidence>
<evidence type="ECO:0000313" key="2">
    <source>
        <dbReference type="EMBL" id="AUX08877.1"/>
    </source>
</evidence>
<name>A0A343TIF5_9EURY</name>
<sequence>MAAARHDRRTAHEGDDADDTARIELRVRIEVPRDCEGDLQDGVESKLVRPSTVDRLVEFEVHELRPRLNDLSVDATAQFRTAASPEALRAELEELVGVTPALPEDGSR</sequence>
<feature type="region of interest" description="Disordered" evidence="1">
    <location>
        <begin position="1"/>
        <end position="20"/>
    </location>
</feature>
<gene>
    <name evidence="2" type="ORF">AArcSl_1245</name>
</gene>
<dbReference type="GeneID" id="37877593"/>
<dbReference type="EMBL" id="CP025066">
    <property type="protein sequence ID" value="AUX08877.1"/>
    <property type="molecule type" value="Genomic_DNA"/>
</dbReference>
<dbReference type="RefSeq" id="WP_119816537.1">
    <property type="nucleotide sequence ID" value="NZ_CP025066.1"/>
</dbReference>
<organism evidence="2 3">
    <name type="scientific">Halalkaliarchaeum desulfuricum</name>
    <dbReference type="NCBI Taxonomy" id="2055893"/>
    <lineage>
        <taxon>Archaea</taxon>
        <taxon>Methanobacteriati</taxon>
        <taxon>Methanobacteriota</taxon>
        <taxon>Stenosarchaea group</taxon>
        <taxon>Halobacteria</taxon>
        <taxon>Halobacteriales</taxon>
        <taxon>Haloferacaceae</taxon>
        <taxon>Halalkaliarchaeum</taxon>
    </lineage>
</organism>
<dbReference type="Proteomes" id="UP000263012">
    <property type="component" value="Chromosome"/>
</dbReference>